<evidence type="ECO:0000313" key="12">
    <source>
        <dbReference type="Proteomes" id="UP001164929"/>
    </source>
</evidence>
<dbReference type="NCBIfam" id="TIGR00290">
    <property type="entry name" value="MJ0570_dom"/>
    <property type="match status" value="1"/>
</dbReference>
<comment type="catalytic activity">
    <reaction evidence="9">
        <text>diphthine-[translation elongation factor 2] + NH4(+) + ATP = diphthamide-[translation elongation factor 2] + AMP + diphosphate + H(+)</text>
        <dbReference type="Rhea" id="RHEA:19753"/>
        <dbReference type="Rhea" id="RHEA-COMP:10172"/>
        <dbReference type="Rhea" id="RHEA-COMP:10174"/>
        <dbReference type="ChEBI" id="CHEBI:15378"/>
        <dbReference type="ChEBI" id="CHEBI:16692"/>
        <dbReference type="ChEBI" id="CHEBI:28938"/>
        <dbReference type="ChEBI" id="CHEBI:30616"/>
        <dbReference type="ChEBI" id="CHEBI:33019"/>
        <dbReference type="ChEBI" id="CHEBI:82696"/>
        <dbReference type="ChEBI" id="CHEBI:456215"/>
        <dbReference type="EC" id="6.3.1.14"/>
    </reaction>
</comment>
<keyword evidence="12" id="KW-1185">Reference proteome</keyword>
<dbReference type="InterPro" id="IPR006175">
    <property type="entry name" value="YjgF/YER057c/UK114"/>
</dbReference>
<dbReference type="SUPFAM" id="SSF52402">
    <property type="entry name" value="Adenine nucleotide alpha hydrolases-like"/>
    <property type="match status" value="1"/>
</dbReference>
<evidence type="ECO:0000256" key="5">
    <source>
        <dbReference type="ARBA" id="ARBA00022741"/>
    </source>
</evidence>
<dbReference type="Pfam" id="PF01042">
    <property type="entry name" value="Ribonuc_L-PSP"/>
    <property type="match status" value="1"/>
</dbReference>
<dbReference type="EC" id="6.3.1.14" evidence="2"/>
<name>A0AAD6PPB2_9ROSI</name>
<dbReference type="FunFam" id="3.30.1330.40:FF:000016">
    <property type="entry name" value="Endoribonuclease"/>
    <property type="match status" value="1"/>
</dbReference>
<dbReference type="Pfam" id="PF01902">
    <property type="entry name" value="Diphthami_syn_2"/>
    <property type="match status" value="2"/>
</dbReference>
<comment type="caution">
    <text evidence="11">The sequence shown here is derived from an EMBL/GenBank/DDBJ whole genome shotgun (WGS) entry which is preliminary data.</text>
</comment>
<dbReference type="GO" id="GO:0005524">
    <property type="term" value="F:ATP binding"/>
    <property type="evidence" value="ECO:0007669"/>
    <property type="project" value="UniProtKB-KW"/>
</dbReference>
<evidence type="ECO:0000256" key="9">
    <source>
        <dbReference type="ARBA" id="ARBA00048108"/>
    </source>
</evidence>
<evidence type="ECO:0000313" key="11">
    <source>
        <dbReference type="EMBL" id="KAJ6951608.1"/>
    </source>
</evidence>
<dbReference type="Proteomes" id="UP001164929">
    <property type="component" value="Chromosome 19"/>
</dbReference>
<comment type="pathway">
    <text evidence="1">Protein modification; peptidyl-diphthamide biosynthesis.</text>
</comment>
<dbReference type="InterPro" id="IPR035959">
    <property type="entry name" value="RutC-like_sf"/>
</dbReference>
<dbReference type="InterPro" id="IPR002761">
    <property type="entry name" value="Diphthami_syn_dom"/>
</dbReference>
<evidence type="ECO:0000256" key="2">
    <source>
        <dbReference type="ARBA" id="ARBA00012089"/>
    </source>
</evidence>
<evidence type="ECO:0000256" key="3">
    <source>
        <dbReference type="ARBA" id="ARBA00018426"/>
    </source>
</evidence>
<keyword evidence="4" id="KW-0436">Ligase</keyword>
<dbReference type="InterPro" id="IPR030662">
    <property type="entry name" value="DPH6/MJ0570"/>
</dbReference>
<organism evidence="11 12">
    <name type="scientific">Populus alba x Populus x berolinensis</name>
    <dbReference type="NCBI Taxonomy" id="444605"/>
    <lineage>
        <taxon>Eukaryota</taxon>
        <taxon>Viridiplantae</taxon>
        <taxon>Streptophyta</taxon>
        <taxon>Embryophyta</taxon>
        <taxon>Tracheophyta</taxon>
        <taxon>Spermatophyta</taxon>
        <taxon>Magnoliopsida</taxon>
        <taxon>eudicotyledons</taxon>
        <taxon>Gunneridae</taxon>
        <taxon>Pentapetalae</taxon>
        <taxon>rosids</taxon>
        <taxon>fabids</taxon>
        <taxon>Malpighiales</taxon>
        <taxon>Salicaceae</taxon>
        <taxon>Saliceae</taxon>
        <taxon>Populus</taxon>
    </lineage>
</organism>
<keyword evidence="6" id="KW-0067">ATP-binding</keyword>
<dbReference type="GO" id="GO:0017178">
    <property type="term" value="F:diphthine-ammonia ligase activity"/>
    <property type="evidence" value="ECO:0007669"/>
    <property type="project" value="UniProtKB-EC"/>
</dbReference>
<dbReference type="SUPFAM" id="SSF55298">
    <property type="entry name" value="YjgF-like"/>
    <property type="match status" value="1"/>
</dbReference>
<dbReference type="FunFam" id="3.90.1490.10:FF:000001">
    <property type="entry name" value="Diphthine--ammonia ligase"/>
    <property type="match status" value="1"/>
</dbReference>
<dbReference type="FunFam" id="3.40.50.620:FF:000145">
    <property type="entry name" value="ATP-binding domain containing protein"/>
    <property type="match status" value="1"/>
</dbReference>
<accession>A0AAD6PPB2</accession>
<keyword evidence="5" id="KW-0547">Nucleotide-binding</keyword>
<dbReference type="InterPro" id="IPR014729">
    <property type="entry name" value="Rossmann-like_a/b/a_fold"/>
</dbReference>
<dbReference type="EMBL" id="JAQIZT010000019">
    <property type="protein sequence ID" value="KAJ6951608.1"/>
    <property type="molecule type" value="Genomic_DNA"/>
</dbReference>
<evidence type="ECO:0000256" key="8">
    <source>
        <dbReference type="ARBA" id="ARBA00031552"/>
    </source>
</evidence>
<dbReference type="Gene3D" id="3.40.50.620">
    <property type="entry name" value="HUPs"/>
    <property type="match status" value="1"/>
</dbReference>
<evidence type="ECO:0000256" key="1">
    <source>
        <dbReference type="ARBA" id="ARBA00005156"/>
    </source>
</evidence>
<dbReference type="PANTHER" id="PTHR12196:SF2">
    <property type="entry name" value="DIPHTHINE--AMMONIA LIGASE"/>
    <property type="match status" value="1"/>
</dbReference>
<evidence type="ECO:0000256" key="4">
    <source>
        <dbReference type="ARBA" id="ARBA00022598"/>
    </source>
</evidence>
<dbReference type="CDD" id="cd01994">
    <property type="entry name" value="AANH_PF0828-like"/>
    <property type="match status" value="1"/>
</dbReference>
<dbReference type="AlphaFoldDB" id="A0AAD6PPB2"/>
<evidence type="ECO:0000256" key="7">
    <source>
        <dbReference type="ARBA" id="ARBA00029814"/>
    </source>
</evidence>
<dbReference type="Gene3D" id="3.30.1330.40">
    <property type="entry name" value="RutC-like"/>
    <property type="match status" value="1"/>
</dbReference>
<gene>
    <name evidence="11" type="ORF">NC653_040912</name>
</gene>
<feature type="domain" description="Diphthamide synthase" evidence="10">
    <location>
        <begin position="1"/>
        <end position="50"/>
    </location>
</feature>
<evidence type="ECO:0000256" key="6">
    <source>
        <dbReference type="ARBA" id="ARBA00022840"/>
    </source>
</evidence>
<feature type="domain" description="Diphthamide synthase" evidence="10">
    <location>
        <begin position="76"/>
        <end position="244"/>
    </location>
</feature>
<proteinExistence type="predicted"/>
<protein>
    <recommendedName>
        <fullName evidence="3">Diphthine--ammonia ligase</fullName>
        <ecNumber evidence="2">6.3.1.14</ecNumber>
    </recommendedName>
    <alternativeName>
        <fullName evidence="7">Diphthamide synthase</fullName>
    </alternativeName>
    <alternativeName>
        <fullName evidence="8">Diphthamide synthetase</fullName>
    </alternativeName>
</protein>
<reference evidence="11" key="1">
    <citation type="journal article" date="2023" name="Mol. Ecol. Resour.">
        <title>Chromosome-level genome assembly of a triploid poplar Populus alba 'Berolinensis'.</title>
        <authorList>
            <person name="Chen S."/>
            <person name="Yu Y."/>
            <person name="Wang X."/>
            <person name="Wang S."/>
            <person name="Zhang T."/>
            <person name="Zhou Y."/>
            <person name="He R."/>
            <person name="Meng N."/>
            <person name="Wang Y."/>
            <person name="Liu W."/>
            <person name="Liu Z."/>
            <person name="Liu J."/>
            <person name="Guo Q."/>
            <person name="Huang H."/>
            <person name="Sederoff R.R."/>
            <person name="Wang G."/>
            <person name="Qu G."/>
            <person name="Chen S."/>
        </authorList>
    </citation>
    <scope>NUCLEOTIDE SEQUENCE</scope>
    <source>
        <strain evidence="11">SC-2020</strain>
    </source>
</reference>
<dbReference type="GO" id="GO:0017183">
    <property type="term" value="P:protein histidyl modification to diphthamide"/>
    <property type="evidence" value="ECO:0007669"/>
    <property type="project" value="TreeGrafter"/>
</dbReference>
<evidence type="ECO:0000259" key="10">
    <source>
        <dbReference type="Pfam" id="PF01902"/>
    </source>
</evidence>
<dbReference type="PANTHER" id="PTHR12196">
    <property type="entry name" value="DOMAIN OF UNKNOWN FUNCTION 71 DUF71 -CONTAINING PROTEIN"/>
    <property type="match status" value="1"/>
</dbReference>
<sequence>MKVVALVSGGKDSCYAMMKCIQYGHEIVALANLMPADDSVDELDSFHVSNCWAPNNCQLCRMHGIAVIQKANTRIHKASSFLEDVIELGLYLMSSEAMHQTLNYKTTPGDEVEDMFVLLNEVKRQIPSITAVSSGAIASDYQRLRVESVCSRLGLVSLAYFVETRSVVAPSRNDNKWDFGYYSKAAIGLEPSKHLGKEIAFLNTHLHKLYGINVCGEGGEYETLTLDCPLFVNARIVLDEFQIVLHSPGSIASVGVVHPLTFHLENKETAISLSNNDKTNYSSLGKNGSFKETAHKEVMLHAQSNAERTNLAEVSDDRIYISRTKKDNIFSICCWLQESCKNSAGTHEDLAIVLKHIESQLTGYGFGWEHVLYIHLYIADMNEFATVNETYVRFITQDKCPFGVPSRSTIELPMLQASLGRAYI</sequence>
<dbReference type="Gene3D" id="3.90.1490.10">
    <property type="entry name" value="putative n-type atp pyrophosphatase, domain 2"/>
    <property type="match status" value="1"/>
</dbReference>